<protein>
    <recommendedName>
        <fullName evidence="1">RiboL-PSP-HEPN domain-containing protein</fullName>
    </recommendedName>
</protein>
<keyword evidence="3" id="KW-1185">Reference proteome</keyword>
<gene>
    <name evidence="2" type="ORF">ETAA8_50880</name>
</gene>
<proteinExistence type="predicted"/>
<organism evidence="2 3">
    <name type="scientific">Anatilimnocola aggregata</name>
    <dbReference type="NCBI Taxonomy" id="2528021"/>
    <lineage>
        <taxon>Bacteria</taxon>
        <taxon>Pseudomonadati</taxon>
        <taxon>Planctomycetota</taxon>
        <taxon>Planctomycetia</taxon>
        <taxon>Pirellulales</taxon>
        <taxon>Pirellulaceae</taxon>
        <taxon>Anatilimnocola</taxon>
    </lineage>
</organism>
<evidence type="ECO:0000313" key="3">
    <source>
        <dbReference type="Proteomes" id="UP000315017"/>
    </source>
</evidence>
<dbReference type="AlphaFoldDB" id="A0A517YIB2"/>
<dbReference type="EMBL" id="CP036274">
    <property type="protein sequence ID" value="QDU29970.1"/>
    <property type="molecule type" value="Genomic_DNA"/>
</dbReference>
<reference evidence="2 3" key="1">
    <citation type="submission" date="2019-02" db="EMBL/GenBank/DDBJ databases">
        <title>Deep-cultivation of Planctomycetes and their phenomic and genomic characterization uncovers novel biology.</title>
        <authorList>
            <person name="Wiegand S."/>
            <person name="Jogler M."/>
            <person name="Boedeker C."/>
            <person name="Pinto D."/>
            <person name="Vollmers J."/>
            <person name="Rivas-Marin E."/>
            <person name="Kohn T."/>
            <person name="Peeters S.H."/>
            <person name="Heuer A."/>
            <person name="Rast P."/>
            <person name="Oberbeckmann S."/>
            <person name="Bunk B."/>
            <person name="Jeske O."/>
            <person name="Meyerdierks A."/>
            <person name="Storesund J.E."/>
            <person name="Kallscheuer N."/>
            <person name="Luecker S."/>
            <person name="Lage O.M."/>
            <person name="Pohl T."/>
            <person name="Merkel B.J."/>
            <person name="Hornburger P."/>
            <person name="Mueller R.-W."/>
            <person name="Bruemmer F."/>
            <person name="Labrenz M."/>
            <person name="Spormann A.M."/>
            <person name="Op den Camp H."/>
            <person name="Overmann J."/>
            <person name="Amann R."/>
            <person name="Jetten M.S.M."/>
            <person name="Mascher T."/>
            <person name="Medema M.H."/>
            <person name="Devos D.P."/>
            <person name="Kaster A.-K."/>
            <person name="Ovreas L."/>
            <person name="Rohde M."/>
            <person name="Galperin M.Y."/>
            <person name="Jogler C."/>
        </authorList>
    </citation>
    <scope>NUCLEOTIDE SEQUENCE [LARGE SCALE GENOMIC DNA]</scope>
    <source>
        <strain evidence="2 3">ETA_A8</strain>
    </source>
</reference>
<sequence>MATQKTKSLERHKAAVQGAFDFAVTICYSIPQLSQHLAEVESGKTALQQPHYFAPQNSTVFLKDNVVEFENRLSTYLLLSIFSFFESYIKSVVTEMLEFHGGADAFLALAEKRDRTLTGVSETADVLEAKKKLRKDVSSKYAKYQKYSKVLRAHGYRFPSERLSSYGARMLISELKKLKAAGIPDLLEHGLSVRITSMEKTKFNDIKKCRNNAAHGTPTAIDLSYIRDANEFFRDWSFRIDSHLIEHFFVVGKYAY</sequence>
<dbReference type="KEGG" id="aagg:ETAA8_50880"/>
<dbReference type="OrthoDB" id="1425281at2"/>
<name>A0A517YIB2_9BACT</name>
<dbReference type="InterPro" id="IPR041519">
    <property type="entry name" value="HEPN_RiboL-PSP"/>
</dbReference>
<evidence type="ECO:0000259" key="1">
    <source>
        <dbReference type="Pfam" id="PF18735"/>
    </source>
</evidence>
<dbReference type="Proteomes" id="UP000315017">
    <property type="component" value="Chromosome"/>
</dbReference>
<dbReference type="Pfam" id="PF18735">
    <property type="entry name" value="HEPN_RiboL-PSP"/>
    <property type="match status" value="1"/>
</dbReference>
<feature type="domain" description="RiboL-PSP-HEPN" evidence="1">
    <location>
        <begin position="68"/>
        <end position="235"/>
    </location>
</feature>
<accession>A0A517YIB2</accession>
<evidence type="ECO:0000313" key="2">
    <source>
        <dbReference type="EMBL" id="QDU29970.1"/>
    </source>
</evidence>
<dbReference type="RefSeq" id="WP_145094643.1">
    <property type="nucleotide sequence ID" value="NZ_CP036274.1"/>
</dbReference>